<dbReference type="InterPro" id="IPR036047">
    <property type="entry name" value="F-box-like_dom_sf"/>
</dbReference>
<feature type="domain" description="F-box" evidence="1">
    <location>
        <begin position="6"/>
        <end position="42"/>
    </location>
</feature>
<gene>
    <name evidence="2" type="ORF">NAEGRDRAFT_50112</name>
</gene>
<proteinExistence type="predicted"/>
<sequence>MIEPGDDCISEILSFLPLGDLLLRAALVNKNWFSIIETQQINWLRHIRCFLEQTASRYEDLVASSLQHESELILPNDDFHNYQQSPKGMRGIYKKRAKQLRRKLEDDEFLENVASCQVVLMRIMAHEWYYLFHHFRISFQEIKWCLNSQDVKEILFCRNLNYIPRSDMEVCTRDFLVNFAKLSHIYSKGVERVLQSENFNYGSSFHNALLKTVNYDLECIEISILKNPTLELFEKIPITQIPNLEDCSCCLFREMMKRISLRMPYRHDLSELFNARFDFFQIAIEEVSKRSPRGVYVLLGERLGKCERIFDIENPQLEAYIVRYYKLEHIFSQYQEYESFQKVKPYLNIFLQSKPYKTYQTELIRQIIITKIREGAYEKLVAMLELFRNYRGLPPKFKAEEIGIHDDERVYYSMFNARDGGLDLTFLEYLLECSDYSGDEVWNKLQEREPSLMKRYYARLCDIEGFIYRQ</sequence>
<protein>
    <recommendedName>
        <fullName evidence="1">F-box domain-containing protein</fullName>
    </recommendedName>
</protein>
<organism evidence="3">
    <name type="scientific">Naegleria gruberi</name>
    <name type="common">Amoeba</name>
    <dbReference type="NCBI Taxonomy" id="5762"/>
    <lineage>
        <taxon>Eukaryota</taxon>
        <taxon>Discoba</taxon>
        <taxon>Heterolobosea</taxon>
        <taxon>Tetramitia</taxon>
        <taxon>Eutetramitia</taxon>
        <taxon>Vahlkampfiidae</taxon>
        <taxon>Naegleria</taxon>
    </lineage>
</organism>
<evidence type="ECO:0000259" key="1">
    <source>
        <dbReference type="Pfam" id="PF00646"/>
    </source>
</evidence>
<dbReference type="RefSeq" id="XP_002675820.1">
    <property type="nucleotide sequence ID" value="XM_002675774.1"/>
</dbReference>
<name>D2VJR0_NAEGR</name>
<dbReference type="InParanoid" id="D2VJR0"/>
<dbReference type="AlphaFoldDB" id="D2VJR0"/>
<dbReference type="EMBL" id="GG738876">
    <property type="protein sequence ID" value="EFC43076.1"/>
    <property type="molecule type" value="Genomic_DNA"/>
</dbReference>
<dbReference type="Proteomes" id="UP000006671">
    <property type="component" value="Unassembled WGS sequence"/>
</dbReference>
<dbReference type="Pfam" id="PF00646">
    <property type="entry name" value="F-box"/>
    <property type="match status" value="1"/>
</dbReference>
<dbReference type="VEuPathDB" id="AmoebaDB:NAEGRDRAFT_50112"/>
<evidence type="ECO:0000313" key="3">
    <source>
        <dbReference type="Proteomes" id="UP000006671"/>
    </source>
</evidence>
<reference evidence="2 3" key="1">
    <citation type="journal article" date="2010" name="Cell">
        <title>The genome of Naegleria gruberi illuminates early eukaryotic versatility.</title>
        <authorList>
            <person name="Fritz-Laylin L.K."/>
            <person name="Prochnik S.E."/>
            <person name="Ginger M.L."/>
            <person name="Dacks J.B."/>
            <person name="Carpenter M.L."/>
            <person name="Field M.C."/>
            <person name="Kuo A."/>
            <person name="Paredez A."/>
            <person name="Chapman J."/>
            <person name="Pham J."/>
            <person name="Shu S."/>
            <person name="Neupane R."/>
            <person name="Cipriano M."/>
            <person name="Mancuso J."/>
            <person name="Tu H."/>
            <person name="Salamov A."/>
            <person name="Lindquist E."/>
            <person name="Shapiro H."/>
            <person name="Lucas S."/>
            <person name="Grigoriev I.V."/>
            <person name="Cande W.Z."/>
            <person name="Fulton C."/>
            <person name="Rokhsar D.S."/>
            <person name="Dawson S.C."/>
        </authorList>
    </citation>
    <scope>NUCLEOTIDE SEQUENCE [LARGE SCALE GENOMIC DNA]</scope>
    <source>
        <strain evidence="2 3">NEG-M</strain>
    </source>
</reference>
<evidence type="ECO:0000313" key="2">
    <source>
        <dbReference type="EMBL" id="EFC43076.1"/>
    </source>
</evidence>
<dbReference type="GeneID" id="8854513"/>
<accession>D2VJR0</accession>
<dbReference type="SUPFAM" id="SSF81383">
    <property type="entry name" value="F-box domain"/>
    <property type="match status" value="1"/>
</dbReference>
<dbReference type="KEGG" id="ngr:NAEGRDRAFT_50112"/>
<dbReference type="InterPro" id="IPR001810">
    <property type="entry name" value="F-box_dom"/>
</dbReference>
<keyword evidence="3" id="KW-1185">Reference proteome</keyword>
<dbReference type="CDD" id="cd09917">
    <property type="entry name" value="F-box_SF"/>
    <property type="match status" value="1"/>
</dbReference>